<reference evidence="2 3" key="1">
    <citation type="submission" date="2020-08" db="EMBL/GenBank/DDBJ databases">
        <title>Sequencing the genomes of 1000 actinobacteria strains.</title>
        <authorList>
            <person name="Klenk H.-P."/>
        </authorList>
    </citation>
    <scope>NUCLEOTIDE SEQUENCE [LARGE SCALE GENOMIC DNA]</scope>
    <source>
        <strain evidence="2 3">DSM 45584</strain>
    </source>
</reference>
<dbReference type="EMBL" id="JACHIW010000001">
    <property type="protein sequence ID" value="MBB5152913.1"/>
    <property type="molecule type" value="Genomic_DNA"/>
</dbReference>
<dbReference type="SUPFAM" id="SSF53822">
    <property type="entry name" value="Periplasmic binding protein-like I"/>
    <property type="match status" value="1"/>
</dbReference>
<organism evidence="2 3">
    <name type="scientific">Saccharopolyspora phatthalungensis</name>
    <dbReference type="NCBI Taxonomy" id="664693"/>
    <lineage>
        <taxon>Bacteria</taxon>
        <taxon>Bacillati</taxon>
        <taxon>Actinomycetota</taxon>
        <taxon>Actinomycetes</taxon>
        <taxon>Pseudonocardiales</taxon>
        <taxon>Pseudonocardiaceae</taxon>
        <taxon>Saccharopolyspora</taxon>
    </lineage>
</organism>
<dbReference type="Proteomes" id="UP000584374">
    <property type="component" value="Unassembled WGS sequence"/>
</dbReference>
<proteinExistence type="predicted"/>
<evidence type="ECO:0000313" key="3">
    <source>
        <dbReference type="Proteomes" id="UP000584374"/>
    </source>
</evidence>
<gene>
    <name evidence="2" type="ORF">BJ970_000447</name>
</gene>
<comment type="caution">
    <text evidence="2">The sequence shown here is derived from an EMBL/GenBank/DDBJ whole genome shotgun (WGS) entry which is preliminary data.</text>
</comment>
<dbReference type="AlphaFoldDB" id="A0A840Q7Z3"/>
<protein>
    <recommendedName>
        <fullName evidence="4">ABC-type branched-subunit amino acid transport system substrate-binding protein</fullName>
    </recommendedName>
</protein>
<evidence type="ECO:0000256" key="1">
    <source>
        <dbReference type="SAM" id="MobiDB-lite"/>
    </source>
</evidence>
<sequence length="875" mass="97081">MTGMPNEADAQATVDLIIELLQRPRRGETVLPVICLAGNAPGDRFLTQLDDQLDTANPRQAPRASVNAAAQPPSDDATQDIAHLLQKLVADFSVGRFGFDPLRFRRFTLARWLMAQDLSEVASLDRRRKLAQRLREYLRNQQNDLFADAAQSTDQWWTKLIFHGLRLLTGVLLRLRINGRPGSGQEFRWFLSQNYLSPKLSQTFLAFAERLTVPARDNESAEQVQKLLVHAFQEDLRECYERKSWRLKGWRRTVYPLAMIDNVAAANAGATLLRLINDVRNTTGHYAPLLVVAAGEMAPPGREPTPVVAGRDAHEPYERWRENLPESRTRQEASAWYLPLVAPPPVAEGPLIRKPVPAPPWWVGRWVVPVLCAALVAGSGGFAVNSYVRHCNSTASLRGERVSVRTVEDYCVGFSDSELFVFSPENVRLAEAQQRIYQQNRTSARLHADQPERPLFTLIYFGQLSSAESYTAASEDMEGMAMAQRELIEPQRQDAPLLQIIVANAGPKMRFGAVALDMLRPLVAADPSIVGVVGLDESRTVTRDVLRELNTLSLPVIGTTLSADGLALVSPLYFQLAPPNHDQAELIAEAVANPSLLDAPPGDAAIRPGSHTYVYYRPDPEDLYTSTLSADLLASLAGRGLPTSPVHSLSDVTRLCGEQPRPTAIFAGRGTEFKEFITQVARTCGENQPAVIADDSANRFIADNDLRRPAELNRPLIFVAKSTLTTCDGKIENRTRERFQRLLREDKQWNPCDRYQRHHVGERVALGYDATYAFRQAVASLELPEGPPLPLMAPTVWARLRQLPEFDGVTGVIDFATNTDPRTGYEPQRKRQALMGLGQINDLNTSPRVLFACGAATIGKPSEQDKESPGCPHTP</sequence>
<dbReference type="InterPro" id="IPR028082">
    <property type="entry name" value="Peripla_BP_I"/>
</dbReference>
<feature type="region of interest" description="Disordered" evidence="1">
    <location>
        <begin position="56"/>
        <end position="75"/>
    </location>
</feature>
<accession>A0A840Q7Z3</accession>
<keyword evidence="3" id="KW-1185">Reference proteome</keyword>
<dbReference type="RefSeq" id="WP_184722976.1">
    <property type="nucleotide sequence ID" value="NZ_JACHIW010000001.1"/>
</dbReference>
<evidence type="ECO:0000313" key="2">
    <source>
        <dbReference type="EMBL" id="MBB5152913.1"/>
    </source>
</evidence>
<evidence type="ECO:0008006" key="4">
    <source>
        <dbReference type="Google" id="ProtNLM"/>
    </source>
</evidence>
<name>A0A840Q7Z3_9PSEU</name>